<proteinExistence type="predicted"/>
<reference evidence="1" key="1">
    <citation type="submission" date="2022-12" db="EMBL/GenBank/DDBJ databases">
        <authorList>
            <person name="Alioto T."/>
            <person name="Alioto T."/>
            <person name="Gomez Garrido J."/>
        </authorList>
    </citation>
    <scope>NUCLEOTIDE SEQUENCE</scope>
</reference>
<sequence>MTCGKSRQMKTALFPLDPVHIFSNNFANEFENLCTNPSTVLSTFENFSDALAVEAGRPFGGNLSIFSL</sequence>
<dbReference type="Proteomes" id="UP001178461">
    <property type="component" value="Chromosome 9"/>
</dbReference>
<keyword evidence="2" id="KW-1185">Reference proteome</keyword>
<gene>
    <name evidence="1" type="ORF">PODLI_1B041125</name>
</gene>
<evidence type="ECO:0000313" key="2">
    <source>
        <dbReference type="Proteomes" id="UP001178461"/>
    </source>
</evidence>
<protein>
    <submittedName>
        <fullName evidence="1">Uncharacterized protein</fullName>
    </submittedName>
</protein>
<dbReference type="EMBL" id="OX395134">
    <property type="protein sequence ID" value="CAI5784359.1"/>
    <property type="molecule type" value="Genomic_DNA"/>
</dbReference>
<dbReference type="AlphaFoldDB" id="A0AA35PDK7"/>
<name>A0AA35PDK7_9SAUR</name>
<accession>A0AA35PDK7</accession>
<evidence type="ECO:0000313" key="1">
    <source>
        <dbReference type="EMBL" id="CAI5784359.1"/>
    </source>
</evidence>
<organism evidence="1 2">
    <name type="scientific">Podarcis lilfordi</name>
    <name type="common">Lilford's wall lizard</name>
    <dbReference type="NCBI Taxonomy" id="74358"/>
    <lineage>
        <taxon>Eukaryota</taxon>
        <taxon>Metazoa</taxon>
        <taxon>Chordata</taxon>
        <taxon>Craniata</taxon>
        <taxon>Vertebrata</taxon>
        <taxon>Euteleostomi</taxon>
        <taxon>Lepidosauria</taxon>
        <taxon>Squamata</taxon>
        <taxon>Bifurcata</taxon>
        <taxon>Unidentata</taxon>
        <taxon>Episquamata</taxon>
        <taxon>Laterata</taxon>
        <taxon>Lacertibaenia</taxon>
        <taxon>Lacertidae</taxon>
        <taxon>Podarcis</taxon>
    </lineage>
</organism>